<dbReference type="PROSITE" id="PS00135">
    <property type="entry name" value="TRYPSIN_SER"/>
    <property type="match status" value="1"/>
</dbReference>
<dbReference type="InterPro" id="IPR018114">
    <property type="entry name" value="TRYPSIN_HIS"/>
</dbReference>
<dbReference type="Pfam" id="PF00089">
    <property type="entry name" value="Trypsin"/>
    <property type="match status" value="1"/>
</dbReference>
<dbReference type="InterPro" id="IPR050430">
    <property type="entry name" value="Peptidase_S1"/>
</dbReference>
<feature type="chain" id="PRO_5042262313" description="Peptidase S1 domain-containing protein" evidence="4">
    <location>
        <begin position="16"/>
        <end position="278"/>
    </location>
</feature>
<keyword evidence="2" id="KW-1015">Disulfide bond</keyword>
<evidence type="ECO:0000259" key="5">
    <source>
        <dbReference type="PROSITE" id="PS50240"/>
    </source>
</evidence>
<keyword evidence="3" id="KW-0378">Hydrolase</keyword>
<gene>
    <name evidence="6" type="ORF">HK099_007229</name>
</gene>
<proteinExistence type="inferred from homology"/>
<keyword evidence="4" id="KW-0732">Signal</keyword>
<dbReference type="SUPFAM" id="SSF50494">
    <property type="entry name" value="Trypsin-like serine proteases"/>
    <property type="match status" value="1"/>
</dbReference>
<name>A0AAD5TXB4_9FUNG</name>
<comment type="caution">
    <text evidence="6">The sequence shown here is derived from an EMBL/GenBank/DDBJ whole genome shotgun (WGS) entry which is preliminary data.</text>
</comment>
<dbReference type="GO" id="GO:0004252">
    <property type="term" value="F:serine-type endopeptidase activity"/>
    <property type="evidence" value="ECO:0007669"/>
    <property type="project" value="InterPro"/>
</dbReference>
<dbReference type="PROSITE" id="PS50240">
    <property type="entry name" value="TRYPSIN_DOM"/>
    <property type="match status" value="1"/>
</dbReference>
<comment type="similarity">
    <text evidence="1">Belongs to the peptidase S1 family.</text>
</comment>
<keyword evidence="3" id="KW-0720">Serine protease</keyword>
<accession>A0AAD5TXB4</accession>
<feature type="signal peptide" evidence="4">
    <location>
        <begin position="1"/>
        <end position="15"/>
    </location>
</feature>
<dbReference type="InterPro" id="IPR001254">
    <property type="entry name" value="Trypsin_dom"/>
</dbReference>
<dbReference type="FunFam" id="2.40.10.10:FF:000002">
    <property type="entry name" value="Transmembrane protease serine"/>
    <property type="match status" value="1"/>
</dbReference>
<dbReference type="PROSITE" id="PS00134">
    <property type="entry name" value="TRYPSIN_HIS"/>
    <property type="match status" value="1"/>
</dbReference>
<evidence type="ECO:0000313" key="7">
    <source>
        <dbReference type="Proteomes" id="UP001211065"/>
    </source>
</evidence>
<dbReference type="InterPro" id="IPR001314">
    <property type="entry name" value="Peptidase_S1A"/>
</dbReference>
<protein>
    <recommendedName>
        <fullName evidence="5">Peptidase S1 domain-containing protein</fullName>
    </recommendedName>
</protein>
<evidence type="ECO:0000313" key="6">
    <source>
        <dbReference type="EMBL" id="KAJ3213690.1"/>
    </source>
</evidence>
<keyword evidence="3" id="KW-0645">Protease</keyword>
<evidence type="ECO:0000256" key="3">
    <source>
        <dbReference type="RuleBase" id="RU363034"/>
    </source>
</evidence>
<evidence type="ECO:0000256" key="2">
    <source>
        <dbReference type="ARBA" id="ARBA00023157"/>
    </source>
</evidence>
<dbReference type="InterPro" id="IPR009003">
    <property type="entry name" value="Peptidase_S1_PA"/>
</dbReference>
<organism evidence="6 7">
    <name type="scientific">Clydaea vesicula</name>
    <dbReference type="NCBI Taxonomy" id="447962"/>
    <lineage>
        <taxon>Eukaryota</taxon>
        <taxon>Fungi</taxon>
        <taxon>Fungi incertae sedis</taxon>
        <taxon>Chytridiomycota</taxon>
        <taxon>Chytridiomycota incertae sedis</taxon>
        <taxon>Chytridiomycetes</taxon>
        <taxon>Lobulomycetales</taxon>
        <taxon>Lobulomycetaceae</taxon>
        <taxon>Clydaea</taxon>
    </lineage>
</organism>
<sequence>MKFLTLSAILIAVQSAPSFEDAEIAPWFKPSIVGGEPVANQSVYPWVASISISGSSHSCGGTLIAKNLLLTAGHCSAGSASSRKVTVWRYDISKTAASEQAVQYSVEKIITHPSYTGSPVPLNDVSVWVLKQTSNPANRVVQTVNYAKTADHPLFPGKVRAIGWGTTRQGGGGSLATKLRQVDINLISNAECKKSYESQYPNGVPDSTVCAAEAEGGKDTCQGDSGGPLFQTNEAGEVVVSGVTSWGIGCADKGNPGVYARVGSFSSWIDAQVAQYAA</sequence>
<dbReference type="FunFam" id="2.40.10.10:FF:000068">
    <property type="entry name" value="transmembrane protease serine 2"/>
    <property type="match status" value="1"/>
</dbReference>
<evidence type="ECO:0000256" key="4">
    <source>
        <dbReference type="SAM" id="SignalP"/>
    </source>
</evidence>
<reference evidence="6" key="1">
    <citation type="submission" date="2020-05" db="EMBL/GenBank/DDBJ databases">
        <title>Phylogenomic resolution of chytrid fungi.</title>
        <authorList>
            <person name="Stajich J.E."/>
            <person name="Amses K."/>
            <person name="Simmons R."/>
            <person name="Seto K."/>
            <person name="Myers J."/>
            <person name="Bonds A."/>
            <person name="Quandt C.A."/>
            <person name="Barry K."/>
            <person name="Liu P."/>
            <person name="Grigoriev I."/>
            <person name="Longcore J.E."/>
            <person name="James T.Y."/>
        </authorList>
    </citation>
    <scope>NUCLEOTIDE SEQUENCE</scope>
    <source>
        <strain evidence="6">JEL0476</strain>
    </source>
</reference>
<feature type="domain" description="Peptidase S1" evidence="5">
    <location>
        <begin position="32"/>
        <end position="274"/>
    </location>
</feature>
<dbReference type="InterPro" id="IPR043504">
    <property type="entry name" value="Peptidase_S1_PA_chymotrypsin"/>
</dbReference>
<dbReference type="InterPro" id="IPR033116">
    <property type="entry name" value="TRYPSIN_SER"/>
</dbReference>
<dbReference type="AlphaFoldDB" id="A0AAD5TXB4"/>
<dbReference type="GO" id="GO:0006508">
    <property type="term" value="P:proteolysis"/>
    <property type="evidence" value="ECO:0007669"/>
    <property type="project" value="UniProtKB-KW"/>
</dbReference>
<dbReference type="Gene3D" id="2.40.10.10">
    <property type="entry name" value="Trypsin-like serine proteases"/>
    <property type="match status" value="1"/>
</dbReference>
<dbReference type="EMBL" id="JADGJW010000685">
    <property type="protein sequence ID" value="KAJ3213690.1"/>
    <property type="molecule type" value="Genomic_DNA"/>
</dbReference>
<dbReference type="PANTHER" id="PTHR24276:SF98">
    <property type="entry name" value="FI18310P1-RELATED"/>
    <property type="match status" value="1"/>
</dbReference>
<dbReference type="PRINTS" id="PR00722">
    <property type="entry name" value="CHYMOTRYPSIN"/>
</dbReference>
<dbReference type="Proteomes" id="UP001211065">
    <property type="component" value="Unassembled WGS sequence"/>
</dbReference>
<evidence type="ECO:0000256" key="1">
    <source>
        <dbReference type="ARBA" id="ARBA00007664"/>
    </source>
</evidence>
<keyword evidence="7" id="KW-1185">Reference proteome</keyword>
<dbReference type="PANTHER" id="PTHR24276">
    <property type="entry name" value="POLYSERASE-RELATED"/>
    <property type="match status" value="1"/>
</dbReference>
<dbReference type="CDD" id="cd00190">
    <property type="entry name" value="Tryp_SPc"/>
    <property type="match status" value="1"/>
</dbReference>
<dbReference type="SMART" id="SM00020">
    <property type="entry name" value="Tryp_SPc"/>
    <property type="match status" value="1"/>
</dbReference>